<dbReference type="GO" id="GO:0006004">
    <property type="term" value="P:fucose metabolic process"/>
    <property type="evidence" value="ECO:0007669"/>
    <property type="project" value="InterPro"/>
</dbReference>
<dbReference type="PANTHER" id="PTHR10030:SF37">
    <property type="entry name" value="ALPHA-L-FUCOSIDASE-RELATED"/>
    <property type="match status" value="1"/>
</dbReference>
<dbReference type="PANTHER" id="PTHR10030">
    <property type="entry name" value="ALPHA-L-FUCOSIDASE"/>
    <property type="match status" value="1"/>
</dbReference>
<dbReference type="SMART" id="SM00812">
    <property type="entry name" value="Alpha_L_fucos"/>
    <property type="match status" value="1"/>
</dbReference>
<reference evidence="10 11" key="1">
    <citation type="submission" date="2019-04" db="EMBL/GenBank/DDBJ databases">
        <authorList>
            <person name="Van Vliet M D."/>
        </authorList>
    </citation>
    <scope>NUCLEOTIDE SEQUENCE [LARGE SCALE GENOMIC DNA]</scope>
    <source>
        <strain evidence="10 11">F1</strain>
    </source>
</reference>
<evidence type="ECO:0000256" key="3">
    <source>
        <dbReference type="ARBA" id="ARBA00012662"/>
    </source>
</evidence>
<keyword evidence="6" id="KW-0326">Glycosidase</keyword>
<gene>
    <name evidence="10" type="ORF">PDESU_02404</name>
</gene>
<dbReference type="Gene3D" id="3.20.20.80">
    <property type="entry name" value="Glycosidases"/>
    <property type="match status" value="1"/>
</dbReference>
<evidence type="ECO:0000256" key="8">
    <source>
        <dbReference type="SAM" id="SignalP"/>
    </source>
</evidence>
<dbReference type="InterPro" id="IPR000933">
    <property type="entry name" value="Glyco_hydro_29"/>
</dbReference>
<keyword evidence="5" id="KW-0378">Hydrolase</keyword>
<comment type="similarity">
    <text evidence="2">Belongs to the glycosyl hydrolase 29 family.</text>
</comment>
<organism evidence="10 11">
    <name type="scientific">Pontiella desulfatans</name>
    <dbReference type="NCBI Taxonomy" id="2750659"/>
    <lineage>
        <taxon>Bacteria</taxon>
        <taxon>Pseudomonadati</taxon>
        <taxon>Kiritimatiellota</taxon>
        <taxon>Kiritimatiellia</taxon>
        <taxon>Kiritimatiellales</taxon>
        <taxon>Pontiellaceae</taxon>
        <taxon>Pontiella</taxon>
    </lineage>
</organism>
<feature type="signal peptide" evidence="8">
    <location>
        <begin position="1"/>
        <end position="25"/>
    </location>
</feature>
<feature type="chain" id="PRO_5025548643" description="alpha-L-fucosidase" evidence="8">
    <location>
        <begin position="26"/>
        <end position="474"/>
    </location>
</feature>
<dbReference type="EMBL" id="CAAHFG010000001">
    <property type="protein sequence ID" value="VGO13847.1"/>
    <property type="molecule type" value="Genomic_DNA"/>
</dbReference>
<dbReference type="AlphaFoldDB" id="A0A6C2U1T8"/>
<protein>
    <recommendedName>
        <fullName evidence="3">alpha-L-fucosidase</fullName>
        <ecNumber evidence="3">3.2.1.51</ecNumber>
    </recommendedName>
</protein>
<evidence type="ECO:0000256" key="6">
    <source>
        <dbReference type="ARBA" id="ARBA00023295"/>
    </source>
</evidence>
<name>A0A6C2U1T8_PONDE</name>
<evidence type="ECO:0000256" key="5">
    <source>
        <dbReference type="ARBA" id="ARBA00022801"/>
    </source>
</evidence>
<evidence type="ECO:0000313" key="10">
    <source>
        <dbReference type="EMBL" id="VGO13847.1"/>
    </source>
</evidence>
<dbReference type="InterPro" id="IPR016286">
    <property type="entry name" value="FUC_metazoa-typ"/>
</dbReference>
<feature type="domain" description="Glycoside hydrolase family 29 N-terminal" evidence="9">
    <location>
        <begin position="41"/>
        <end position="327"/>
    </location>
</feature>
<evidence type="ECO:0000256" key="4">
    <source>
        <dbReference type="ARBA" id="ARBA00022729"/>
    </source>
</evidence>
<keyword evidence="11" id="KW-1185">Reference proteome</keyword>
<accession>A0A6C2U1T8</accession>
<evidence type="ECO:0000256" key="7">
    <source>
        <dbReference type="PIRSR" id="PIRSR001092-1"/>
    </source>
</evidence>
<evidence type="ECO:0000256" key="1">
    <source>
        <dbReference type="ARBA" id="ARBA00004071"/>
    </source>
</evidence>
<dbReference type="Proteomes" id="UP000366872">
    <property type="component" value="Unassembled WGS sequence"/>
</dbReference>
<dbReference type="PRINTS" id="PR00741">
    <property type="entry name" value="GLHYDRLASE29"/>
</dbReference>
<evidence type="ECO:0000259" key="9">
    <source>
        <dbReference type="Pfam" id="PF01120"/>
    </source>
</evidence>
<dbReference type="PIRSF" id="PIRSF001092">
    <property type="entry name" value="Alpha-L-fucosidase"/>
    <property type="match status" value="1"/>
</dbReference>
<evidence type="ECO:0000256" key="2">
    <source>
        <dbReference type="ARBA" id="ARBA00007951"/>
    </source>
</evidence>
<evidence type="ECO:0000313" key="11">
    <source>
        <dbReference type="Proteomes" id="UP000366872"/>
    </source>
</evidence>
<dbReference type="SUPFAM" id="SSF51445">
    <property type="entry name" value="(Trans)glycosidases"/>
    <property type="match status" value="1"/>
</dbReference>
<dbReference type="GO" id="GO:0005764">
    <property type="term" value="C:lysosome"/>
    <property type="evidence" value="ECO:0007669"/>
    <property type="project" value="TreeGrafter"/>
</dbReference>
<dbReference type="InterPro" id="IPR057739">
    <property type="entry name" value="Glyco_hydro_29_N"/>
</dbReference>
<dbReference type="RefSeq" id="WP_222847160.1">
    <property type="nucleotide sequence ID" value="NZ_CAAHFG010000001.1"/>
</dbReference>
<comment type="function">
    <text evidence="1">Alpha-L-fucosidase is responsible for hydrolyzing the alpha-1,6-linked fucose joined to the reducing-end N-acetylglucosamine of the carbohydrate moieties of glycoproteins.</text>
</comment>
<feature type="site" description="May be important for catalysis" evidence="7">
    <location>
        <position position="259"/>
    </location>
</feature>
<dbReference type="EC" id="3.2.1.51" evidence="3"/>
<keyword evidence="4 8" id="KW-0732">Signal</keyword>
<dbReference type="InterPro" id="IPR017853">
    <property type="entry name" value="GH"/>
</dbReference>
<proteinExistence type="inferred from homology"/>
<sequence length="474" mass="54586">MNIQSLAKRMALLGLMLMLAPICGAQGYNKPKAAGPLSNDPALEQAFMDWGLGLFVHWSFDSQLGSVISHSMDKASRDYLDRYVNELPRTFNPKEYDPDEWMQLAKLMGAKYMVFTTKHHSGFCMWDTKTTDFGIMNTPYGKDIVKEYVEACRRHGIKVGFYYSPEDFHFHYTKDIPARSAAEGRKYYDELVALSERHLDELLTHYGLIDVVFLDGGHDEELAQYVHKVSPKTLVTRGEMVTPEQKLPPHAIPGPWETCFTLGNQWQYKPTNEEYKSGSKLINMLVETRAKGGNLLINMGPMPSGKIPLEQEERFRELALWMFVNDESIHDIRPCENVGSKEVYYTQSKDGKQVYAILTGFTDDDNGPTETQWGRDQRKDFVLKELKATPETTVRILGQEHRLDKFSSRIDIETRFENTDEGLAVSAKRAQRLYNNRRWPNAVVLRFEMLSLNNRVHYRGAETRLFSQYSRLNC</sequence>
<dbReference type="GO" id="GO:0004560">
    <property type="term" value="F:alpha-L-fucosidase activity"/>
    <property type="evidence" value="ECO:0007669"/>
    <property type="project" value="InterPro"/>
</dbReference>
<dbReference type="Pfam" id="PF01120">
    <property type="entry name" value="Alpha_L_fucos"/>
    <property type="match status" value="1"/>
</dbReference>
<dbReference type="GO" id="GO:0016139">
    <property type="term" value="P:glycoside catabolic process"/>
    <property type="evidence" value="ECO:0007669"/>
    <property type="project" value="TreeGrafter"/>
</dbReference>